<dbReference type="RefSeq" id="WP_354554042.1">
    <property type="nucleotide sequence ID" value="NZ_JBEPMB010000001.1"/>
</dbReference>
<dbReference type="InterPro" id="IPR010982">
    <property type="entry name" value="Lambda_DNA-bd_dom_sf"/>
</dbReference>
<dbReference type="SUPFAM" id="SSF47413">
    <property type="entry name" value="lambda repressor-like DNA-binding domains"/>
    <property type="match status" value="1"/>
</dbReference>
<dbReference type="CDD" id="cd00093">
    <property type="entry name" value="HTH_XRE"/>
    <property type="match status" value="1"/>
</dbReference>
<accession>A0ABV2ITU8</accession>
<proteinExistence type="predicted"/>
<evidence type="ECO:0000259" key="1">
    <source>
        <dbReference type="PROSITE" id="PS50943"/>
    </source>
</evidence>
<organism evidence="2 3">
    <name type="scientific">Rhizobium aquaticum</name>
    <dbReference type="NCBI Taxonomy" id="1549636"/>
    <lineage>
        <taxon>Bacteria</taxon>
        <taxon>Pseudomonadati</taxon>
        <taxon>Pseudomonadota</taxon>
        <taxon>Alphaproteobacteria</taxon>
        <taxon>Hyphomicrobiales</taxon>
        <taxon>Rhizobiaceae</taxon>
        <taxon>Rhizobium/Agrobacterium group</taxon>
        <taxon>Rhizobium</taxon>
    </lineage>
</organism>
<dbReference type="Pfam" id="PF12844">
    <property type="entry name" value="HTH_19"/>
    <property type="match status" value="1"/>
</dbReference>
<dbReference type="SMART" id="SM00530">
    <property type="entry name" value="HTH_XRE"/>
    <property type="match status" value="1"/>
</dbReference>
<keyword evidence="3" id="KW-1185">Reference proteome</keyword>
<evidence type="ECO:0000313" key="3">
    <source>
        <dbReference type="Proteomes" id="UP001549047"/>
    </source>
</evidence>
<reference evidence="2 3" key="1">
    <citation type="submission" date="2024-06" db="EMBL/GenBank/DDBJ databases">
        <title>Genomic Encyclopedia of Type Strains, Phase IV (KMG-IV): sequencing the most valuable type-strain genomes for metagenomic binning, comparative biology and taxonomic classification.</title>
        <authorList>
            <person name="Goeker M."/>
        </authorList>
    </citation>
    <scope>NUCLEOTIDE SEQUENCE [LARGE SCALE GENOMIC DNA]</scope>
    <source>
        <strain evidence="2 3">DSM 29780</strain>
    </source>
</reference>
<comment type="caution">
    <text evidence="2">The sequence shown here is derived from an EMBL/GenBank/DDBJ whole genome shotgun (WGS) entry which is preliminary data.</text>
</comment>
<protein>
    <submittedName>
        <fullName evidence="2">Transcriptional regulator with XRE-family HTH domain</fullName>
    </submittedName>
</protein>
<dbReference type="InterPro" id="IPR001387">
    <property type="entry name" value="Cro/C1-type_HTH"/>
</dbReference>
<gene>
    <name evidence="2" type="ORF">ABID16_000083</name>
</gene>
<dbReference type="Proteomes" id="UP001549047">
    <property type="component" value="Unassembled WGS sequence"/>
</dbReference>
<name>A0ABV2ITU8_9HYPH</name>
<dbReference type="EMBL" id="JBEPMB010000001">
    <property type="protein sequence ID" value="MET3611778.1"/>
    <property type="molecule type" value="Genomic_DNA"/>
</dbReference>
<feature type="domain" description="HTH cro/C1-type" evidence="1">
    <location>
        <begin position="28"/>
        <end position="70"/>
    </location>
</feature>
<sequence length="120" mass="13206">MAKPETIKSALGQRLRDIRAHLGDPAREDFCQRLGISKGSLANYERGDRVPDSDVIAAYVTALDVNANWIVAGRGAMFEKERPVKGKSATMLSGFEKLPQDLQDDLLAILRIDLKRAGLL</sequence>
<evidence type="ECO:0000313" key="2">
    <source>
        <dbReference type="EMBL" id="MET3611778.1"/>
    </source>
</evidence>
<dbReference type="Gene3D" id="1.10.260.40">
    <property type="entry name" value="lambda repressor-like DNA-binding domains"/>
    <property type="match status" value="1"/>
</dbReference>
<dbReference type="PROSITE" id="PS50943">
    <property type="entry name" value="HTH_CROC1"/>
    <property type="match status" value="1"/>
</dbReference>